<sequence length="121" mass="13282">MRLADPHFCIPARCPAPGAATMPPMTKSIAAFQDEYGRITGWPSDRRRAHQLAILDHLTGLFEPGRRYPEAEVQALLRDHSTMEDVGILLTELVDGDYLATSGGTYWRADARPVSSAESNG</sequence>
<evidence type="ECO:0000259" key="1">
    <source>
        <dbReference type="Pfam" id="PF09860"/>
    </source>
</evidence>
<feature type="domain" description="DUF2087" evidence="1">
    <location>
        <begin position="38"/>
        <end position="108"/>
    </location>
</feature>
<protein>
    <recommendedName>
        <fullName evidence="1">DUF2087 domain-containing protein</fullName>
    </recommendedName>
</protein>
<evidence type="ECO:0000313" key="2">
    <source>
        <dbReference type="EMBL" id="BDP41560.1"/>
    </source>
</evidence>
<gene>
    <name evidence="2" type="ORF">DAETH_15290</name>
</gene>
<organism evidence="2 3">
    <name type="scientific">Deinococcus aetherius</name>
    <dbReference type="NCBI Taxonomy" id="200252"/>
    <lineage>
        <taxon>Bacteria</taxon>
        <taxon>Thermotogati</taxon>
        <taxon>Deinococcota</taxon>
        <taxon>Deinococci</taxon>
        <taxon>Deinococcales</taxon>
        <taxon>Deinococcaceae</taxon>
        <taxon>Deinococcus</taxon>
    </lineage>
</organism>
<proteinExistence type="predicted"/>
<dbReference type="EMBL" id="AP026560">
    <property type="protein sequence ID" value="BDP41560.1"/>
    <property type="molecule type" value="Genomic_DNA"/>
</dbReference>
<name>A0ABM8ACQ6_9DEIO</name>
<evidence type="ECO:0000313" key="3">
    <source>
        <dbReference type="Proteomes" id="UP001064971"/>
    </source>
</evidence>
<dbReference type="Pfam" id="PF09860">
    <property type="entry name" value="DUF2087"/>
    <property type="match status" value="1"/>
</dbReference>
<dbReference type="InterPro" id="IPR018656">
    <property type="entry name" value="DUF2087"/>
</dbReference>
<accession>A0ABM8ACQ6</accession>
<reference evidence="2" key="1">
    <citation type="submission" date="2022-07" db="EMBL/GenBank/DDBJ databases">
        <title>Complete Genome Sequence of the Radioresistant Bacterium Deinococcus aetherius ST0316, Isolated from the Air Dust collected in Lower Stratosphere above Japan.</title>
        <authorList>
            <person name="Satoh K."/>
            <person name="Hagiwara K."/>
            <person name="Katsumata K."/>
            <person name="Kubo A."/>
            <person name="Yokobori S."/>
            <person name="Yamagishi A."/>
            <person name="Oono Y."/>
            <person name="Narumi I."/>
        </authorList>
    </citation>
    <scope>NUCLEOTIDE SEQUENCE</scope>
    <source>
        <strain evidence="2">ST0316</strain>
    </source>
</reference>
<dbReference type="Proteomes" id="UP001064971">
    <property type="component" value="Chromosome"/>
</dbReference>
<keyword evidence="3" id="KW-1185">Reference proteome</keyword>